<evidence type="ECO:0008006" key="3">
    <source>
        <dbReference type="Google" id="ProtNLM"/>
    </source>
</evidence>
<proteinExistence type="predicted"/>
<dbReference type="InterPro" id="IPR008792">
    <property type="entry name" value="PQQD"/>
</dbReference>
<keyword evidence="2" id="KW-1185">Reference proteome</keyword>
<dbReference type="InterPro" id="IPR041881">
    <property type="entry name" value="PqqD_sf"/>
</dbReference>
<dbReference type="Pfam" id="PF05402">
    <property type="entry name" value="PqqD"/>
    <property type="match status" value="1"/>
</dbReference>
<protein>
    <recommendedName>
        <fullName evidence="3">PqqD family protein</fullName>
    </recommendedName>
</protein>
<dbReference type="RefSeq" id="WP_189069320.1">
    <property type="nucleotide sequence ID" value="NZ_BMPE01000006.1"/>
</dbReference>
<evidence type="ECO:0000313" key="2">
    <source>
        <dbReference type="Proteomes" id="UP000604341"/>
    </source>
</evidence>
<sequence>MWIKAAEVLETDLGDEIVLMHPGTSEMFSLNSAGRIIWTRLPAPEAQLVQALMTQFEIDEATATQDVRALLEDLKDRALVHHEP</sequence>
<dbReference type="EMBL" id="BMPE01000006">
    <property type="protein sequence ID" value="GGL05130.1"/>
    <property type="molecule type" value="Genomic_DNA"/>
</dbReference>
<dbReference type="Gene3D" id="1.10.10.1150">
    <property type="entry name" value="Coenzyme PQQ synthesis protein D (PqqD)"/>
    <property type="match status" value="1"/>
</dbReference>
<name>A0ABQ2FME9_9DEIO</name>
<gene>
    <name evidence="1" type="ORF">GCM10010844_24870</name>
</gene>
<accession>A0ABQ2FME9</accession>
<reference evidence="2" key="1">
    <citation type="journal article" date="2019" name="Int. J. Syst. Evol. Microbiol.">
        <title>The Global Catalogue of Microorganisms (GCM) 10K type strain sequencing project: providing services to taxonomists for standard genome sequencing and annotation.</title>
        <authorList>
            <consortium name="The Broad Institute Genomics Platform"/>
            <consortium name="The Broad Institute Genome Sequencing Center for Infectious Disease"/>
            <person name="Wu L."/>
            <person name="Ma J."/>
        </authorList>
    </citation>
    <scope>NUCLEOTIDE SEQUENCE [LARGE SCALE GENOMIC DNA]</scope>
    <source>
        <strain evidence="2">JCM 19173</strain>
    </source>
</reference>
<organism evidence="1 2">
    <name type="scientific">Deinococcus radiotolerans</name>
    <dbReference type="NCBI Taxonomy" id="1309407"/>
    <lineage>
        <taxon>Bacteria</taxon>
        <taxon>Thermotogati</taxon>
        <taxon>Deinococcota</taxon>
        <taxon>Deinococci</taxon>
        <taxon>Deinococcales</taxon>
        <taxon>Deinococcaceae</taxon>
        <taxon>Deinococcus</taxon>
    </lineage>
</organism>
<evidence type="ECO:0000313" key="1">
    <source>
        <dbReference type="EMBL" id="GGL05130.1"/>
    </source>
</evidence>
<dbReference type="Proteomes" id="UP000604341">
    <property type="component" value="Unassembled WGS sequence"/>
</dbReference>
<comment type="caution">
    <text evidence="1">The sequence shown here is derived from an EMBL/GenBank/DDBJ whole genome shotgun (WGS) entry which is preliminary data.</text>
</comment>